<dbReference type="RefSeq" id="WP_205087363.1">
    <property type="nucleotide sequence ID" value="NZ_JACJLA010000002.1"/>
</dbReference>
<dbReference type="InterPro" id="IPR000292">
    <property type="entry name" value="For/NO2_transpt"/>
</dbReference>
<reference evidence="7 8" key="1">
    <citation type="journal article" date="2021" name="Sci. Rep.">
        <title>The distribution of antibiotic resistance genes in chicken gut microbiota commensals.</title>
        <authorList>
            <person name="Juricova H."/>
            <person name="Matiasovicova J."/>
            <person name="Kubasova T."/>
            <person name="Cejkova D."/>
            <person name="Rychlik I."/>
        </authorList>
    </citation>
    <scope>NUCLEOTIDE SEQUENCE [LARGE SCALE GENOMIC DNA]</scope>
    <source>
        <strain evidence="7 8">An537</strain>
    </source>
</reference>
<feature type="transmembrane region" description="Helical" evidence="6">
    <location>
        <begin position="115"/>
        <end position="138"/>
    </location>
</feature>
<gene>
    <name evidence="7" type="ORF">H6A01_01925</name>
</gene>
<dbReference type="PANTHER" id="PTHR30520:SF6">
    <property type="entry name" value="FORMATE_NITRATE FAMILY TRANSPORTER (EUROFUNG)"/>
    <property type="match status" value="1"/>
</dbReference>
<sequence length="297" mass="31738">MGTMMLSPKETVEAVIDIGVKKGRHTLQYSLSMGVLAGAMIALAAVGSNVGTFNLLGDTSLLGVGKALQGVMFAGGLAMVVTTGAELFTGNVLLTLAYLEKRLSFRQLISNWWKVWLANFIGALLVVVAVYGSGQFHFGQSMLGAMTVKVALGKINLSFVEAFVLGVLCNWLVCLAVWISFSAKSITGKVVGIFFPIWLFVVSGYEHCIANMYYVPAGIMASQDSSVMQALVSMGISEQAVSSLTWKAFIVNNLLPVTLGNILGGAVLVAGIFWYAHCCSRVPLRLTAKSHNISIQR</sequence>
<comment type="similarity">
    <text evidence="5">Belongs to the FNT transporter (TC 1.A.16) family.</text>
</comment>
<feature type="transmembrane region" description="Helical" evidence="6">
    <location>
        <begin position="31"/>
        <end position="51"/>
    </location>
</feature>
<evidence type="ECO:0000256" key="6">
    <source>
        <dbReference type="SAM" id="Phobius"/>
    </source>
</evidence>
<keyword evidence="2 6" id="KW-0812">Transmembrane</keyword>
<evidence type="ECO:0000256" key="2">
    <source>
        <dbReference type="ARBA" id="ARBA00022692"/>
    </source>
</evidence>
<keyword evidence="8" id="KW-1185">Reference proteome</keyword>
<dbReference type="InterPro" id="IPR024002">
    <property type="entry name" value="For/NO2_transpt_CS"/>
</dbReference>
<evidence type="ECO:0000313" key="8">
    <source>
        <dbReference type="Proteomes" id="UP000707138"/>
    </source>
</evidence>
<proteinExistence type="inferred from homology"/>
<evidence type="ECO:0000256" key="3">
    <source>
        <dbReference type="ARBA" id="ARBA00022989"/>
    </source>
</evidence>
<feature type="transmembrane region" description="Helical" evidence="6">
    <location>
        <begin position="254"/>
        <end position="276"/>
    </location>
</feature>
<dbReference type="PROSITE" id="PS01006">
    <property type="entry name" value="FORMATE_NITRITE_TP_2"/>
    <property type="match status" value="1"/>
</dbReference>
<organism evidence="7 8">
    <name type="scientific">Veillonella magna</name>
    <dbReference type="NCBI Taxonomy" id="464322"/>
    <lineage>
        <taxon>Bacteria</taxon>
        <taxon>Bacillati</taxon>
        <taxon>Bacillota</taxon>
        <taxon>Negativicutes</taxon>
        <taxon>Veillonellales</taxon>
        <taxon>Veillonellaceae</taxon>
        <taxon>Veillonella</taxon>
    </lineage>
</organism>
<comment type="subcellular location">
    <subcellularLocation>
        <location evidence="1">Membrane</location>
        <topology evidence="1">Multi-pass membrane protein</topology>
    </subcellularLocation>
</comment>
<dbReference type="EMBL" id="JACJLA010000002">
    <property type="protein sequence ID" value="MBM6912088.1"/>
    <property type="molecule type" value="Genomic_DNA"/>
</dbReference>
<evidence type="ECO:0000313" key="7">
    <source>
        <dbReference type="EMBL" id="MBM6912088.1"/>
    </source>
</evidence>
<dbReference type="InterPro" id="IPR023271">
    <property type="entry name" value="Aquaporin-like"/>
</dbReference>
<evidence type="ECO:0000256" key="5">
    <source>
        <dbReference type="ARBA" id="ARBA00049660"/>
    </source>
</evidence>
<feature type="transmembrane region" description="Helical" evidence="6">
    <location>
        <begin position="71"/>
        <end position="94"/>
    </location>
</feature>
<evidence type="ECO:0000256" key="1">
    <source>
        <dbReference type="ARBA" id="ARBA00004141"/>
    </source>
</evidence>
<comment type="caution">
    <text evidence="7">The sequence shown here is derived from an EMBL/GenBank/DDBJ whole genome shotgun (WGS) entry which is preliminary data.</text>
</comment>
<dbReference type="PANTHER" id="PTHR30520">
    <property type="entry name" value="FORMATE TRANSPORTER-RELATED"/>
    <property type="match status" value="1"/>
</dbReference>
<evidence type="ECO:0000256" key="4">
    <source>
        <dbReference type="ARBA" id="ARBA00023136"/>
    </source>
</evidence>
<name>A0ABS2GFN5_9FIRM</name>
<feature type="transmembrane region" description="Helical" evidence="6">
    <location>
        <begin position="193"/>
        <end position="214"/>
    </location>
</feature>
<keyword evidence="4 6" id="KW-0472">Membrane</keyword>
<keyword evidence="3 6" id="KW-1133">Transmembrane helix</keyword>
<dbReference type="Pfam" id="PF01226">
    <property type="entry name" value="Form_Nir_trans"/>
    <property type="match status" value="1"/>
</dbReference>
<protein>
    <submittedName>
        <fullName evidence="7">Formate/nitrite transporter family protein</fullName>
    </submittedName>
</protein>
<accession>A0ABS2GFN5</accession>
<dbReference type="Proteomes" id="UP000707138">
    <property type="component" value="Unassembled WGS sequence"/>
</dbReference>
<feature type="transmembrane region" description="Helical" evidence="6">
    <location>
        <begin position="158"/>
        <end position="181"/>
    </location>
</feature>
<dbReference type="Gene3D" id="1.20.1080.10">
    <property type="entry name" value="Glycerol uptake facilitator protein"/>
    <property type="match status" value="1"/>
</dbReference>